<dbReference type="PANTHER" id="PTHR12821:SF0">
    <property type="entry name" value="BYSTIN"/>
    <property type="match status" value="1"/>
</dbReference>
<dbReference type="GO" id="GO:0005730">
    <property type="term" value="C:nucleolus"/>
    <property type="evidence" value="ECO:0007669"/>
    <property type="project" value="TreeGrafter"/>
</dbReference>
<dbReference type="Pfam" id="PF05291">
    <property type="entry name" value="Bystin"/>
    <property type="match status" value="1"/>
</dbReference>
<evidence type="ECO:0000256" key="2">
    <source>
        <dbReference type="SAM" id="MobiDB-lite"/>
    </source>
</evidence>
<dbReference type="InterPro" id="IPR007955">
    <property type="entry name" value="Bystin"/>
</dbReference>
<gene>
    <name evidence="3" type="ORF">ROZALSC1DRAFT_31429</name>
</gene>
<proteinExistence type="inferred from homology"/>
<dbReference type="GO" id="GO:0030688">
    <property type="term" value="C:preribosome, small subunit precursor"/>
    <property type="evidence" value="ECO:0007669"/>
    <property type="project" value="TreeGrafter"/>
</dbReference>
<dbReference type="GO" id="GO:0030515">
    <property type="term" value="F:snoRNA binding"/>
    <property type="evidence" value="ECO:0007669"/>
    <property type="project" value="TreeGrafter"/>
</dbReference>
<dbReference type="EMBL" id="ML006314">
    <property type="protein sequence ID" value="RKP16690.1"/>
    <property type="molecule type" value="Genomic_DNA"/>
</dbReference>
<feature type="region of interest" description="Disordered" evidence="2">
    <location>
        <begin position="1"/>
        <end position="21"/>
    </location>
</feature>
<reference evidence="4" key="1">
    <citation type="journal article" date="2018" name="Nat. Microbiol.">
        <title>Leveraging single-cell genomics to expand the fungal tree of life.</title>
        <authorList>
            <person name="Ahrendt S.R."/>
            <person name="Quandt C.A."/>
            <person name="Ciobanu D."/>
            <person name="Clum A."/>
            <person name="Salamov A."/>
            <person name="Andreopoulos B."/>
            <person name="Cheng J.F."/>
            <person name="Woyke T."/>
            <person name="Pelin A."/>
            <person name="Henrissat B."/>
            <person name="Reynolds N.K."/>
            <person name="Benny G.L."/>
            <person name="Smith M.E."/>
            <person name="James T.Y."/>
            <person name="Grigoriev I.V."/>
        </authorList>
    </citation>
    <scope>NUCLEOTIDE SEQUENCE [LARGE SCALE GENOMIC DNA]</scope>
    <source>
        <strain evidence="4">CSF55</strain>
    </source>
</reference>
<sequence length="398" mass="45669">MKIRKSSSKRLPPLQAQLERDTYVTMKNKTKNEESDSDLEENVIDAVTSKRIMKAVKKQQEEIFDEENKSSKDKMEMPAVFESTMAVDSDNEVDDEWSDYEDENANTIDPQEEQIFNQFVSGIQADQLVDRINLPQTEAAKNSNLHPKIVQVYSKVGLLLSRYKSGKLPKAFKVIPSLKNWESVLALTNPMEWTPHAVYEATRIFASNLNARMSQVFYFNILLEHVRINIKETSKLNVHLYNALKKSVYKPAAFFKGIILPLVEDQCTLREATIVGSVITKVSIPVLHSSAALLKLAEMDYSPACSIFIKCLLDKKYAMPFQVIDSLVYHFARFANDSRELPVLWHQAFLVFCQRYKDDLTDEQKEVLLSLAGKKEHYLISKEIKRELTQSATSRMQQ</sequence>
<comment type="similarity">
    <text evidence="1">Belongs to the bystin family.</text>
</comment>
<organism evidence="3 4">
    <name type="scientific">Rozella allomycis (strain CSF55)</name>
    <dbReference type="NCBI Taxonomy" id="988480"/>
    <lineage>
        <taxon>Eukaryota</taxon>
        <taxon>Fungi</taxon>
        <taxon>Fungi incertae sedis</taxon>
        <taxon>Cryptomycota</taxon>
        <taxon>Cryptomycota incertae sedis</taxon>
        <taxon>Rozella</taxon>
    </lineage>
</organism>
<dbReference type="PANTHER" id="PTHR12821">
    <property type="entry name" value="BYSTIN"/>
    <property type="match status" value="1"/>
</dbReference>
<evidence type="ECO:0000313" key="4">
    <source>
        <dbReference type="Proteomes" id="UP000281549"/>
    </source>
</evidence>
<dbReference type="AlphaFoldDB" id="A0A4P9YEK3"/>
<dbReference type="GO" id="GO:0006364">
    <property type="term" value="P:rRNA processing"/>
    <property type="evidence" value="ECO:0007669"/>
    <property type="project" value="TreeGrafter"/>
</dbReference>
<dbReference type="GO" id="GO:0005737">
    <property type="term" value="C:cytoplasm"/>
    <property type="evidence" value="ECO:0007669"/>
    <property type="project" value="TreeGrafter"/>
</dbReference>
<protein>
    <submittedName>
        <fullName evidence="3">Bystin</fullName>
    </submittedName>
</protein>
<name>A0A4P9YEK3_ROZAC</name>
<evidence type="ECO:0000313" key="3">
    <source>
        <dbReference type="EMBL" id="RKP16690.1"/>
    </source>
</evidence>
<dbReference type="Proteomes" id="UP000281549">
    <property type="component" value="Unassembled WGS sequence"/>
</dbReference>
<accession>A0A4P9YEK3</accession>
<evidence type="ECO:0000256" key="1">
    <source>
        <dbReference type="ARBA" id="ARBA00007114"/>
    </source>
</evidence>